<dbReference type="PRINTS" id="PR00050">
    <property type="entry name" value="COLDSHOCK"/>
</dbReference>
<dbReference type="GO" id="GO:0003729">
    <property type="term" value="F:mRNA binding"/>
    <property type="evidence" value="ECO:0007669"/>
    <property type="project" value="TreeGrafter"/>
</dbReference>
<evidence type="ECO:0000313" key="5">
    <source>
        <dbReference type="EMBL" id="TPX48035.1"/>
    </source>
</evidence>
<dbReference type="InterPro" id="IPR051373">
    <property type="entry name" value="Lin-28_RNA-binding"/>
</dbReference>
<dbReference type="GO" id="GO:0031054">
    <property type="term" value="P:pre-miRNA processing"/>
    <property type="evidence" value="ECO:0007669"/>
    <property type="project" value="TreeGrafter"/>
</dbReference>
<dbReference type="CDD" id="cd04458">
    <property type="entry name" value="CSP_CDS"/>
    <property type="match status" value="1"/>
</dbReference>
<dbReference type="Proteomes" id="UP000317494">
    <property type="component" value="Unassembled WGS sequence"/>
</dbReference>
<feature type="region of interest" description="Disordered" evidence="3">
    <location>
        <begin position="326"/>
        <end position="362"/>
    </location>
</feature>
<dbReference type="InterPro" id="IPR012340">
    <property type="entry name" value="NA-bd_OB-fold"/>
</dbReference>
<protein>
    <recommendedName>
        <fullName evidence="4">CSD domain-containing protein</fullName>
    </recommendedName>
</protein>
<feature type="compositionally biased region" description="Polar residues" evidence="3">
    <location>
        <begin position="326"/>
        <end position="342"/>
    </location>
</feature>
<keyword evidence="7" id="KW-1185">Reference proteome</keyword>
<dbReference type="PANTHER" id="PTHR46109:SF1">
    <property type="entry name" value="PROTEIN LIN-28 HOMOLOG"/>
    <property type="match status" value="1"/>
</dbReference>
<dbReference type="PROSITE" id="PS51857">
    <property type="entry name" value="CSD_2"/>
    <property type="match status" value="1"/>
</dbReference>
<dbReference type="InterPro" id="IPR011129">
    <property type="entry name" value="CSD"/>
</dbReference>
<name>A0A507DDF9_9FUNG</name>
<feature type="domain" description="CSD" evidence="4">
    <location>
        <begin position="10"/>
        <end position="79"/>
    </location>
</feature>
<dbReference type="VEuPathDB" id="FungiDB:SeMB42_g02499"/>
<evidence type="ECO:0000256" key="1">
    <source>
        <dbReference type="ARBA" id="ARBA00004496"/>
    </source>
</evidence>
<comment type="caution">
    <text evidence="6">The sequence shown here is derived from an EMBL/GenBank/DDBJ whole genome shotgun (WGS) entry which is preliminary data.</text>
</comment>
<proteinExistence type="predicted"/>
<dbReference type="InterPro" id="IPR002059">
    <property type="entry name" value="CSP_DNA-bd"/>
</dbReference>
<keyword evidence="2" id="KW-0963">Cytoplasm</keyword>
<dbReference type="SMART" id="SM00357">
    <property type="entry name" value="CSP"/>
    <property type="match status" value="1"/>
</dbReference>
<dbReference type="AlphaFoldDB" id="A0A507DDF9"/>
<reference evidence="7 8" key="1">
    <citation type="journal article" date="2019" name="Sci. Rep.">
        <title>Comparative genomics of chytrid fungi reveal insights into the obligate biotrophic and pathogenic lifestyle of Synchytrium endobioticum.</title>
        <authorList>
            <person name="van de Vossenberg B.T.L.H."/>
            <person name="Warris S."/>
            <person name="Nguyen H.D.T."/>
            <person name="van Gent-Pelzer M.P.E."/>
            <person name="Joly D.L."/>
            <person name="van de Geest H.C."/>
            <person name="Bonants P.J.M."/>
            <person name="Smith D.S."/>
            <person name="Levesque C.A."/>
            <person name="van der Lee T.A.J."/>
        </authorList>
    </citation>
    <scope>NUCLEOTIDE SEQUENCE [LARGE SCALE GENOMIC DNA]</scope>
    <source>
        <strain evidence="5 8">LEV6574</strain>
        <strain evidence="6 7">MB42</strain>
    </source>
</reference>
<evidence type="ECO:0000256" key="2">
    <source>
        <dbReference type="ARBA" id="ARBA00022490"/>
    </source>
</evidence>
<dbReference type="GO" id="GO:0005634">
    <property type="term" value="C:nucleus"/>
    <property type="evidence" value="ECO:0007669"/>
    <property type="project" value="TreeGrafter"/>
</dbReference>
<evidence type="ECO:0000313" key="6">
    <source>
        <dbReference type="EMBL" id="TPX49722.1"/>
    </source>
</evidence>
<evidence type="ECO:0000313" key="8">
    <source>
        <dbReference type="Proteomes" id="UP000320475"/>
    </source>
</evidence>
<dbReference type="Gene3D" id="2.40.50.140">
    <property type="entry name" value="Nucleic acid-binding proteins"/>
    <property type="match status" value="1"/>
</dbReference>
<evidence type="ECO:0000259" key="4">
    <source>
        <dbReference type="PROSITE" id="PS51857"/>
    </source>
</evidence>
<evidence type="ECO:0000256" key="3">
    <source>
        <dbReference type="SAM" id="MobiDB-lite"/>
    </source>
</evidence>
<organism evidence="6 7">
    <name type="scientific">Synchytrium endobioticum</name>
    <dbReference type="NCBI Taxonomy" id="286115"/>
    <lineage>
        <taxon>Eukaryota</taxon>
        <taxon>Fungi</taxon>
        <taxon>Fungi incertae sedis</taxon>
        <taxon>Chytridiomycota</taxon>
        <taxon>Chytridiomycota incertae sedis</taxon>
        <taxon>Chytridiomycetes</taxon>
        <taxon>Synchytriales</taxon>
        <taxon>Synchytriaceae</taxon>
        <taxon>Synchytrium</taxon>
    </lineage>
</organism>
<dbReference type="OrthoDB" id="422005at2759"/>
<sequence>MPTDPTIGTMLKGRIKFFNSTKGFGFIVPATPLGNNEEVFVHYTSIHNNGGFKSLAENEEVEFECFQTNKGYQASKVTGPGGVVVRGDPRVALSQSPQIPATPTLYHNTPQQLMHMMPLHQIVPAAQSIPSWTPQMGHSRHAVYAPPPHNTRVKGSSIRTYPNQVYSQRGIPASTTPYIQPYHHHLNPSTMPFLSHPARPQLPNNVQQHHPYDLSRSSSFDFTHMCHEINQLARPIAYHGAEPASSHAHDTASEYIYSPNSMPMGVVGPGFVYAMSASPHHYMQQPSNAHGTYQYDEYHHQPASPVVNGTDVDESCVDVDSTLTMVSPTMSSNTDRSGNTSHRGSRKGSVGGLDVRRRMSSSDESVVVKTATYVDVANETVAET</sequence>
<dbReference type="SUPFAM" id="SSF50249">
    <property type="entry name" value="Nucleic acid-binding proteins"/>
    <property type="match status" value="1"/>
</dbReference>
<gene>
    <name evidence="5" type="ORF">SeLEV6574_g02279</name>
    <name evidence="6" type="ORF">SeMB42_g02499</name>
</gene>
<comment type="subcellular location">
    <subcellularLocation>
        <location evidence="1">Cytoplasm</location>
    </subcellularLocation>
</comment>
<dbReference type="EMBL" id="QEAN01000078">
    <property type="protein sequence ID" value="TPX49722.1"/>
    <property type="molecule type" value="Genomic_DNA"/>
</dbReference>
<evidence type="ECO:0000313" key="7">
    <source>
        <dbReference type="Proteomes" id="UP000317494"/>
    </source>
</evidence>
<accession>A0A507DDF9</accession>
<dbReference type="GO" id="GO:0005737">
    <property type="term" value="C:cytoplasm"/>
    <property type="evidence" value="ECO:0007669"/>
    <property type="project" value="UniProtKB-SubCell"/>
</dbReference>
<dbReference type="Pfam" id="PF00313">
    <property type="entry name" value="CSD"/>
    <property type="match status" value="1"/>
</dbReference>
<dbReference type="EMBL" id="QEAM01000061">
    <property type="protein sequence ID" value="TPX48035.1"/>
    <property type="molecule type" value="Genomic_DNA"/>
</dbReference>
<dbReference type="PANTHER" id="PTHR46109">
    <property type="entry name" value="PROTEIN LIN-28"/>
    <property type="match status" value="1"/>
</dbReference>
<dbReference type="Proteomes" id="UP000320475">
    <property type="component" value="Unassembled WGS sequence"/>
</dbReference>
<dbReference type="STRING" id="286115.A0A507DDF9"/>